<reference evidence="1 2" key="1">
    <citation type="submission" date="2016-10" db="EMBL/GenBank/DDBJ databases">
        <title>The Draft Genome Sequence of Actinokineospora bangkokensis 44EHWT reveals the biosynthetic pathway of antifungal compounds Thailandins with unusual extender unit butylmalonyl-CoA.</title>
        <authorList>
            <person name="Greule A."/>
            <person name="Intra B."/>
            <person name="Flemming S."/>
            <person name="Rommel M.G."/>
            <person name="Panbangred W."/>
            <person name="Bechthold A."/>
        </authorList>
    </citation>
    <scope>NUCLEOTIDE SEQUENCE [LARGE SCALE GENOMIC DNA]</scope>
    <source>
        <strain evidence="1 2">44EHW</strain>
    </source>
</reference>
<protein>
    <submittedName>
        <fullName evidence="1">Peroxiredoxin</fullName>
    </submittedName>
</protein>
<dbReference type="EMBL" id="MKQR01000013">
    <property type="protein sequence ID" value="OLR93033.1"/>
    <property type="molecule type" value="Genomic_DNA"/>
</dbReference>
<dbReference type="PANTHER" id="PTHR42830:SF2">
    <property type="entry name" value="OSMC_OHR FAMILY PROTEIN"/>
    <property type="match status" value="1"/>
</dbReference>
<comment type="caution">
    <text evidence="1">The sequence shown here is derived from an EMBL/GenBank/DDBJ whole genome shotgun (WGS) entry which is preliminary data.</text>
</comment>
<evidence type="ECO:0000313" key="2">
    <source>
        <dbReference type="Proteomes" id="UP000186040"/>
    </source>
</evidence>
<organism evidence="1 2">
    <name type="scientific">Actinokineospora bangkokensis</name>
    <dbReference type="NCBI Taxonomy" id="1193682"/>
    <lineage>
        <taxon>Bacteria</taxon>
        <taxon>Bacillati</taxon>
        <taxon>Actinomycetota</taxon>
        <taxon>Actinomycetes</taxon>
        <taxon>Pseudonocardiales</taxon>
        <taxon>Pseudonocardiaceae</taxon>
        <taxon>Actinokineospora</taxon>
    </lineage>
</organism>
<dbReference type="PANTHER" id="PTHR42830">
    <property type="entry name" value="OSMOTICALLY INDUCIBLE FAMILY PROTEIN"/>
    <property type="match status" value="1"/>
</dbReference>
<dbReference type="SUPFAM" id="SSF82784">
    <property type="entry name" value="OsmC-like"/>
    <property type="match status" value="1"/>
</dbReference>
<dbReference type="InterPro" id="IPR003718">
    <property type="entry name" value="OsmC/Ohr_fam"/>
</dbReference>
<proteinExistence type="predicted"/>
<keyword evidence="2" id="KW-1185">Reference proteome</keyword>
<dbReference type="OrthoDB" id="9795405at2"/>
<dbReference type="AlphaFoldDB" id="A0A1Q9LM12"/>
<dbReference type="STRING" id="1193682.BJP25_18955"/>
<dbReference type="Proteomes" id="UP000186040">
    <property type="component" value="Unassembled WGS sequence"/>
</dbReference>
<sequence length="152" mass="16177">MEHDYAVTVTWTDRGPGTTSYRAYDRGHDISAAGKPTIAGSADPHFRGDPARWNPEELLVASLSQCHMLSYLALCAGAGITVTAYRDEATGTMLQRGSGGRFTGVTLRPRVTVADPAAVDAATALHDEAHAICFIASSVDFPVHHEPEVRAA</sequence>
<dbReference type="Gene3D" id="3.30.300.20">
    <property type="match status" value="1"/>
</dbReference>
<dbReference type="InterPro" id="IPR036102">
    <property type="entry name" value="OsmC/Ohrsf"/>
</dbReference>
<dbReference type="InterPro" id="IPR052707">
    <property type="entry name" value="OsmC_Ohr_Peroxiredoxin"/>
</dbReference>
<accession>A0A1Q9LM12</accession>
<dbReference type="Pfam" id="PF02566">
    <property type="entry name" value="OsmC"/>
    <property type="match status" value="1"/>
</dbReference>
<name>A0A1Q9LM12_9PSEU</name>
<dbReference type="InterPro" id="IPR015946">
    <property type="entry name" value="KH_dom-like_a/b"/>
</dbReference>
<dbReference type="RefSeq" id="WP_075975299.1">
    <property type="nucleotide sequence ID" value="NZ_MKQR01000013.1"/>
</dbReference>
<gene>
    <name evidence="1" type="ORF">BJP25_18955</name>
</gene>
<evidence type="ECO:0000313" key="1">
    <source>
        <dbReference type="EMBL" id="OLR93033.1"/>
    </source>
</evidence>